<dbReference type="AlphaFoldDB" id="A0A4Y2D8D7"/>
<name>A0A4Y2D8D7_ARAVE</name>
<evidence type="ECO:0000313" key="2">
    <source>
        <dbReference type="Proteomes" id="UP000499080"/>
    </source>
</evidence>
<proteinExistence type="predicted"/>
<dbReference type="OrthoDB" id="10595211at2759"/>
<organism evidence="1 2">
    <name type="scientific">Araneus ventricosus</name>
    <name type="common">Orbweaver spider</name>
    <name type="synonym">Epeira ventricosa</name>
    <dbReference type="NCBI Taxonomy" id="182803"/>
    <lineage>
        <taxon>Eukaryota</taxon>
        <taxon>Metazoa</taxon>
        <taxon>Ecdysozoa</taxon>
        <taxon>Arthropoda</taxon>
        <taxon>Chelicerata</taxon>
        <taxon>Arachnida</taxon>
        <taxon>Araneae</taxon>
        <taxon>Araneomorphae</taxon>
        <taxon>Entelegynae</taxon>
        <taxon>Araneoidea</taxon>
        <taxon>Araneidae</taxon>
        <taxon>Araneus</taxon>
    </lineage>
</organism>
<dbReference type="Proteomes" id="UP000499080">
    <property type="component" value="Unassembled WGS sequence"/>
</dbReference>
<keyword evidence="2" id="KW-1185">Reference proteome</keyword>
<dbReference type="EMBL" id="BGPR01000313">
    <property type="protein sequence ID" value="GBM12367.1"/>
    <property type="molecule type" value="Genomic_DNA"/>
</dbReference>
<comment type="caution">
    <text evidence="1">The sequence shown here is derived from an EMBL/GenBank/DDBJ whole genome shotgun (WGS) entry which is preliminary data.</text>
</comment>
<reference evidence="1 2" key="1">
    <citation type="journal article" date="2019" name="Sci. Rep.">
        <title>Orb-weaving spider Araneus ventricosus genome elucidates the spidroin gene catalogue.</title>
        <authorList>
            <person name="Kono N."/>
            <person name="Nakamura H."/>
            <person name="Ohtoshi R."/>
            <person name="Moran D.A.P."/>
            <person name="Shinohara A."/>
            <person name="Yoshida Y."/>
            <person name="Fujiwara M."/>
            <person name="Mori M."/>
            <person name="Tomita M."/>
            <person name="Arakawa K."/>
        </authorList>
    </citation>
    <scope>NUCLEOTIDE SEQUENCE [LARGE SCALE GENOMIC DNA]</scope>
</reference>
<protein>
    <recommendedName>
        <fullName evidence="3">DUF4817 domain-containing protein</fullName>
    </recommendedName>
</protein>
<evidence type="ECO:0000313" key="1">
    <source>
        <dbReference type="EMBL" id="GBM12367.1"/>
    </source>
</evidence>
<evidence type="ECO:0008006" key="3">
    <source>
        <dbReference type="Google" id="ProtNLM"/>
    </source>
</evidence>
<sequence length="145" mass="16463">MYENASEVERQYRREFQEDLPTLLTVNWIKDKLETNGTVQDVHDNVPKDQECQQTLPDKKDHWKVITKHPKNLCGIVIRFRFQALMVPGSNPDSTKDPPCILTCCMLNLTSSVKRPQIALGVVRKFGEGVTARVLFSSSDCGSKL</sequence>
<gene>
    <name evidence="1" type="ORF">AVEN_211554_1</name>
</gene>
<accession>A0A4Y2D8D7</accession>